<comment type="caution">
    <text evidence="5">The sequence shown here is derived from an EMBL/GenBank/DDBJ whole genome shotgun (WGS) entry which is preliminary data.</text>
</comment>
<proteinExistence type="inferred from homology"/>
<gene>
    <name evidence="5" type="ORF">QJS04_geneDACA011459</name>
</gene>
<evidence type="ECO:0000313" key="5">
    <source>
        <dbReference type="EMBL" id="KAK1264588.1"/>
    </source>
</evidence>
<keyword evidence="3" id="KW-0687">Ribonucleoprotein</keyword>
<evidence type="ECO:0000256" key="2">
    <source>
        <dbReference type="ARBA" id="ARBA00022980"/>
    </source>
</evidence>
<comment type="similarity">
    <text evidence="1">Belongs to the eukaryotic ribosomal protein eL18 family.</text>
</comment>
<evidence type="ECO:0000256" key="3">
    <source>
        <dbReference type="ARBA" id="ARBA00023274"/>
    </source>
</evidence>
<dbReference type="SUPFAM" id="SSF52080">
    <property type="entry name" value="Ribosomal proteins L15p and L18e"/>
    <property type="match status" value="1"/>
</dbReference>
<dbReference type="EMBL" id="JAUJYN010000008">
    <property type="protein sequence ID" value="KAK1264588.1"/>
    <property type="molecule type" value="Genomic_DNA"/>
</dbReference>
<dbReference type="PANTHER" id="PTHR10934:SF2">
    <property type="entry name" value="LARGE RIBOSOMAL SUBUNIT PROTEIN EL18"/>
    <property type="match status" value="1"/>
</dbReference>
<reference evidence="5" key="1">
    <citation type="journal article" date="2023" name="Nat. Commun.">
        <title>Diploid and tetraploid genomes of Acorus and the evolution of monocots.</title>
        <authorList>
            <person name="Ma L."/>
            <person name="Liu K.W."/>
            <person name="Li Z."/>
            <person name="Hsiao Y.Y."/>
            <person name="Qi Y."/>
            <person name="Fu T."/>
            <person name="Tang G.D."/>
            <person name="Zhang D."/>
            <person name="Sun W.H."/>
            <person name="Liu D.K."/>
            <person name="Li Y."/>
            <person name="Chen G.Z."/>
            <person name="Liu X.D."/>
            <person name="Liao X.Y."/>
            <person name="Jiang Y.T."/>
            <person name="Yu X."/>
            <person name="Hao Y."/>
            <person name="Huang J."/>
            <person name="Zhao X.W."/>
            <person name="Ke S."/>
            <person name="Chen Y.Y."/>
            <person name="Wu W.L."/>
            <person name="Hsu J.L."/>
            <person name="Lin Y.F."/>
            <person name="Huang M.D."/>
            <person name="Li C.Y."/>
            <person name="Huang L."/>
            <person name="Wang Z.W."/>
            <person name="Zhao X."/>
            <person name="Zhong W.Y."/>
            <person name="Peng D.H."/>
            <person name="Ahmad S."/>
            <person name="Lan S."/>
            <person name="Zhang J.S."/>
            <person name="Tsai W.C."/>
            <person name="Van de Peer Y."/>
            <person name="Liu Z.J."/>
        </authorList>
    </citation>
    <scope>NUCLEOTIDE SEQUENCE</scope>
    <source>
        <strain evidence="5">SCP</strain>
    </source>
</reference>
<evidence type="ECO:0000259" key="4">
    <source>
        <dbReference type="Pfam" id="PF17135"/>
    </source>
</evidence>
<dbReference type="Proteomes" id="UP001179952">
    <property type="component" value="Unassembled WGS sequence"/>
</dbReference>
<keyword evidence="2 5" id="KW-0689">Ribosomal protein</keyword>
<dbReference type="InterPro" id="IPR000039">
    <property type="entry name" value="Ribosomal_eL18"/>
</dbReference>
<dbReference type="InterPro" id="IPR021131">
    <property type="entry name" value="Ribosomal_uL15/eL18"/>
</dbReference>
<dbReference type="GO" id="GO:0003735">
    <property type="term" value="F:structural constituent of ribosome"/>
    <property type="evidence" value="ECO:0007669"/>
    <property type="project" value="InterPro"/>
</dbReference>
<dbReference type="InterPro" id="IPR036227">
    <property type="entry name" value="Ribosomal_uL15/eL18_sf"/>
</dbReference>
<dbReference type="Gene3D" id="3.100.10.10">
    <property type="match status" value="1"/>
</dbReference>
<protein>
    <submittedName>
        <fullName evidence="5">60S ribosomal protein L18-2</fullName>
    </submittedName>
</protein>
<dbReference type="GO" id="GO:0003723">
    <property type="term" value="F:RNA binding"/>
    <property type="evidence" value="ECO:0007669"/>
    <property type="project" value="TreeGrafter"/>
</dbReference>
<evidence type="ECO:0000313" key="6">
    <source>
        <dbReference type="Proteomes" id="UP001179952"/>
    </source>
</evidence>
<name>A0AAV9AK93_ACOGR</name>
<dbReference type="PANTHER" id="PTHR10934">
    <property type="entry name" value="60S RIBOSOMAL PROTEIN L18"/>
    <property type="match status" value="1"/>
</dbReference>
<feature type="domain" description="Large ribosomal subunit protein uL15/eL18" evidence="4">
    <location>
        <begin position="11"/>
        <end position="112"/>
    </location>
</feature>
<accession>A0AAV9AK93</accession>
<dbReference type="Pfam" id="PF17135">
    <property type="entry name" value="Ribosomal_L18"/>
    <property type="match status" value="1"/>
</dbReference>
<keyword evidence="6" id="KW-1185">Reference proteome</keyword>
<dbReference type="GO" id="GO:0006412">
    <property type="term" value="P:translation"/>
    <property type="evidence" value="ECO:0007669"/>
    <property type="project" value="InterPro"/>
</dbReference>
<dbReference type="AlphaFoldDB" id="A0AAV9AK93"/>
<organism evidence="5 6">
    <name type="scientific">Acorus gramineus</name>
    <name type="common">Dwarf sweet flag</name>
    <dbReference type="NCBI Taxonomy" id="55184"/>
    <lineage>
        <taxon>Eukaryota</taxon>
        <taxon>Viridiplantae</taxon>
        <taxon>Streptophyta</taxon>
        <taxon>Embryophyta</taxon>
        <taxon>Tracheophyta</taxon>
        <taxon>Spermatophyta</taxon>
        <taxon>Magnoliopsida</taxon>
        <taxon>Liliopsida</taxon>
        <taxon>Acoraceae</taxon>
        <taxon>Acorus</taxon>
    </lineage>
</organism>
<dbReference type="GO" id="GO:0022625">
    <property type="term" value="C:cytosolic large ribosomal subunit"/>
    <property type="evidence" value="ECO:0007669"/>
    <property type="project" value="TreeGrafter"/>
</dbReference>
<evidence type="ECO:0000256" key="1">
    <source>
        <dbReference type="ARBA" id="ARBA00006815"/>
    </source>
</evidence>
<reference evidence="5" key="2">
    <citation type="submission" date="2023-06" db="EMBL/GenBank/DDBJ databases">
        <authorList>
            <person name="Ma L."/>
            <person name="Liu K.-W."/>
            <person name="Li Z."/>
            <person name="Hsiao Y.-Y."/>
            <person name="Qi Y."/>
            <person name="Fu T."/>
            <person name="Tang G."/>
            <person name="Zhang D."/>
            <person name="Sun W.-H."/>
            <person name="Liu D.-K."/>
            <person name="Li Y."/>
            <person name="Chen G.-Z."/>
            <person name="Liu X.-D."/>
            <person name="Liao X.-Y."/>
            <person name="Jiang Y.-T."/>
            <person name="Yu X."/>
            <person name="Hao Y."/>
            <person name="Huang J."/>
            <person name="Zhao X.-W."/>
            <person name="Ke S."/>
            <person name="Chen Y.-Y."/>
            <person name="Wu W.-L."/>
            <person name="Hsu J.-L."/>
            <person name="Lin Y.-F."/>
            <person name="Huang M.-D."/>
            <person name="Li C.-Y."/>
            <person name="Huang L."/>
            <person name="Wang Z.-W."/>
            <person name="Zhao X."/>
            <person name="Zhong W.-Y."/>
            <person name="Peng D.-H."/>
            <person name="Ahmad S."/>
            <person name="Lan S."/>
            <person name="Zhang J.-S."/>
            <person name="Tsai W.-C."/>
            <person name="Van De Peer Y."/>
            <person name="Liu Z.-J."/>
        </authorList>
    </citation>
    <scope>NUCLEOTIDE SEQUENCE</scope>
    <source>
        <strain evidence="5">SCP</strain>
        <tissue evidence="5">Leaves</tissue>
    </source>
</reference>
<sequence length="151" mass="16681">MMIWHFFPFGLVAKKESEEFGVVILKRLFMSKTNMPPLSLSRLIKFTNGKEDKIAVVVGCITVDTWVYEVPALKVTALRFTKGARARITNAGGECLTFDQLAFMVPLGKNTVSRASQSIGGTAIASKSKSSFSFQSQFWLVSGGHFNLCVY</sequence>